<comment type="caution">
    <text evidence="6">The sequence shown here is derived from an EMBL/GenBank/DDBJ whole genome shotgun (WGS) entry which is preliminary data.</text>
</comment>
<dbReference type="InterPro" id="IPR000847">
    <property type="entry name" value="LysR_HTH_N"/>
</dbReference>
<dbReference type="RefSeq" id="WP_188908880.1">
    <property type="nucleotide sequence ID" value="NZ_BMIQ01000003.1"/>
</dbReference>
<dbReference type="SUPFAM" id="SSF53850">
    <property type="entry name" value="Periplasmic binding protein-like II"/>
    <property type="match status" value="1"/>
</dbReference>
<keyword evidence="7" id="KW-1185">Reference proteome</keyword>
<reference evidence="6" key="1">
    <citation type="journal article" date="2014" name="Int. J. Syst. Evol. Microbiol.">
        <title>Complete genome sequence of Corynebacterium casei LMG S-19264T (=DSM 44701T), isolated from a smear-ripened cheese.</title>
        <authorList>
            <consortium name="US DOE Joint Genome Institute (JGI-PGF)"/>
            <person name="Walter F."/>
            <person name="Albersmeier A."/>
            <person name="Kalinowski J."/>
            <person name="Ruckert C."/>
        </authorList>
    </citation>
    <scope>NUCLEOTIDE SEQUENCE</scope>
    <source>
        <strain evidence="6">CGMCC 1.15367</strain>
    </source>
</reference>
<dbReference type="Proteomes" id="UP000644699">
    <property type="component" value="Unassembled WGS sequence"/>
</dbReference>
<evidence type="ECO:0000259" key="5">
    <source>
        <dbReference type="PROSITE" id="PS50931"/>
    </source>
</evidence>
<protein>
    <submittedName>
        <fullName evidence="6">Transcriptional regulator</fullName>
    </submittedName>
</protein>
<dbReference type="Gene3D" id="1.10.10.10">
    <property type="entry name" value="Winged helix-like DNA-binding domain superfamily/Winged helix DNA-binding domain"/>
    <property type="match status" value="1"/>
</dbReference>
<dbReference type="GO" id="GO:0003700">
    <property type="term" value="F:DNA-binding transcription factor activity"/>
    <property type="evidence" value="ECO:0007669"/>
    <property type="project" value="InterPro"/>
</dbReference>
<evidence type="ECO:0000313" key="6">
    <source>
        <dbReference type="EMBL" id="GGE04947.1"/>
    </source>
</evidence>
<evidence type="ECO:0000313" key="7">
    <source>
        <dbReference type="Proteomes" id="UP000644699"/>
    </source>
</evidence>
<dbReference type="InterPro" id="IPR036388">
    <property type="entry name" value="WH-like_DNA-bd_sf"/>
</dbReference>
<dbReference type="InterPro" id="IPR005119">
    <property type="entry name" value="LysR_subst-bd"/>
</dbReference>
<dbReference type="AlphaFoldDB" id="A0A916ZMH1"/>
<dbReference type="GO" id="GO:0032993">
    <property type="term" value="C:protein-DNA complex"/>
    <property type="evidence" value="ECO:0007669"/>
    <property type="project" value="TreeGrafter"/>
</dbReference>
<dbReference type="GO" id="GO:0003677">
    <property type="term" value="F:DNA binding"/>
    <property type="evidence" value="ECO:0007669"/>
    <property type="project" value="UniProtKB-KW"/>
</dbReference>
<keyword evidence="2" id="KW-0805">Transcription regulation</keyword>
<comment type="similarity">
    <text evidence="1">Belongs to the LysR transcriptional regulatory family.</text>
</comment>
<evidence type="ECO:0000256" key="1">
    <source>
        <dbReference type="ARBA" id="ARBA00009437"/>
    </source>
</evidence>
<dbReference type="EMBL" id="BMIQ01000003">
    <property type="protein sequence ID" value="GGE04947.1"/>
    <property type="molecule type" value="Genomic_DNA"/>
</dbReference>
<dbReference type="PANTHER" id="PTHR30346">
    <property type="entry name" value="TRANSCRIPTIONAL DUAL REGULATOR HCAR-RELATED"/>
    <property type="match status" value="1"/>
</dbReference>
<name>A0A916ZMH1_9HYPH</name>
<sequence length="297" mass="31413">MAPTLAQLRAVDALARTGQFSRAAREIGVSQPTVSAQVQAFESASPFRIFHRDGHSIRVAPEAESLVAKIRIALACLDEIERDMRGEGGAAARRLSLGFSAHRLIMPILSAFVRRHGEIRVVTRGGPSAELIEAVLKGDLDLAAISRPAPDPRLVCFELARCRIVVYGQKGHAALASGAIRIADLDGQKMVLWNRLSGTRSLLDRLAEAAGIVLDPVMEVATLDVAYAAAAVGIGLAIAVEGEVEADEHIDVAVLEDAGSDIGHYLVTLPEYVRHAAVAAFLALAAEGVVGPAPARF</sequence>
<keyword evidence="4" id="KW-0804">Transcription</keyword>
<evidence type="ECO:0000256" key="4">
    <source>
        <dbReference type="ARBA" id="ARBA00023163"/>
    </source>
</evidence>
<organism evidence="6 7">
    <name type="scientific">Aureimonas endophytica</name>
    <dbReference type="NCBI Taxonomy" id="2027858"/>
    <lineage>
        <taxon>Bacteria</taxon>
        <taxon>Pseudomonadati</taxon>
        <taxon>Pseudomonadota</taxon>
        <taxon>Alphaproteobacteria</taxon>
        <taxon>Hyphomicrobiales</taxon>
        <taxon>Aurantimonadaceae</taxon>
        <taxon>Aureimonas</taxon>
    </lineage>
</organism>
<proteinExistence type="inferred from homology"/>
<dbReference type="InterPro" id="IPR036390">
    <property type="entry name" value="WH_DNA-bd_sf"/>
</dbReference>
<dbReference type="PANTHER" id="PTHR30346:SF29">
    <property type="entry name" value="LYSR SUBSTRATE-BINDING"/>
    <property type="match status" value="1"/>
</dbReference>
<evidence type="ECO:0000256" key="2">
    <source>
        <dbReference type="ARBA" id="ARBA00023015"/>
    </source>
</evidence>
<evidence type="ECO:0000256" key="3">
    <source>
        <dbReference type="ARBA" id="ARBA00023125"/>
    </source>
</evidence>
<dbReference type="CDD" id="cd05466">
    <property type="entry name" value="PBP2_LTTR_substrate"/>
    <property type="match status" value="1"/>
</dbReference>
<dbReference type="PROSITE" id="PS50931">
    <property type="entry name" value="HTH_LYSR"/>
    <property type="match status" value="1"/>
</dbReference>
<reference evidence="6" key="2">
    <citation type="submission" date="2020-09" db="EMBL/GenBank/DDBJ databases">
        <authorList>
            <person name="Sun Q."/>
            <person name="Zhou Y."/>
        </authorList>
    </citation>
    <scope>NUCLEOTIDE SEQUENCE</scope>
    <source>
        <strain evidence="6">CGMCC 1.15367</strain>
    </source>
</reference>
<keyword evidence="3" id="KW-0238">DNA-binding</keyword>
<dbReference type="Pfam" id="PF03466">
    <property type="entry name" value="LysR_substrate"/>
    <property type="match status" value="1"/>
</dbReference>
<feature type="domain" description="HTH lysR-type" evidence="5">
    <location>
        <begin position="3"/>
        <end position="60"/>
    </location>
</feature>
<accession>A0A916ZMH1</accession>
<dbReference type="Pfam" id="PF00126">
    <property type="entry name" value="HTH_1"/>
    <property type="match status" value="1"/>
</dbReference>
<dbReference type="SUPFAM" id="SSF46785">
    <property type="entry name" value="Winged helix' DNA-binding domain"/>
    <property type="match status" value="1"/>
</dbReference>
<gene>
    <name evidence="6" type="ORF">GCM10011390_24980</name>
</gene>
<dbReference type="Gene3D" id="3.40.190.290">
    <property type="match status" value="1"/>
</dbReference>